<comment type="caution">
    <text evidence="1">The sequence shown here is derived from an EMBL/GenBank/DDBJ whole genome shotgun (WGS) entry which is preliminary data.</text>
</comment>
<dbReference type="EMBL" id="JABSTR010000007">
    <property type="protein sequence ID" value="KAH9375837.1"/>
    <property type="molecule type" value="Genomic_DNA"/>
</dbReference>
<reference evidence="1 2" key="1">
    <citation type="journal article" date="2020" name="Cell">
        <title>Large-Scale Comparative Analyses of Tick Genomes Elucidate Their Genetic Diversity and Vector Capacities.</title>
        <authorList>
            <consortium name="Tick Genome and Microbiome Consortium (TIGMIC)"/>
            <person name="Jia N."/>
            <person name="Wang J."/>
            <person name="Shi W."/>
            <person name="Du L."/>
            <person name="Sun Y."/>
            <person name="Zhan W."/>
            <person name="Jiang J.F."/>
            <person name="Wang Q."/>
            <person name="Zhang B."/>
            <person name="Ji P."/>
            <person name="Bell-Sakyi L."/>
            <person name="Cui X.M."/>
            <person name="Yuan T.T."/>
            <person name="Jiang B.G."/>
            <person name="Yang W.F."/>
            <person name="Lam T.T."/>
            <person name="Chang Q.C."/>
            <person name="Ding S.J."/>
            <person name="Wang X.J."/>
            <person name="Zhu J.G."/>
            <person name="Ruan X.D."/>
            <person name="Zhao L."/>
            <person name="Wei J.T."/>
            <person name="Ye R.Z."/>
            <person name="Que T.C."/>
            <person name="Du C.H."/>
            <person name="Zhou Y.H."/>
            <person name="Cheng J.X."/>
            <person name="Dai P.F."/>
            <person name="Guo W.B."/>
            <person name="Han X.H."/>
            <person name="Huang E.J."/>
            <person name="Li L.F."/>
            <person name="Wei W."/>
            <person name="Gao Y.C."/>
            <person name="Liu J.Z."/>
            <person name="Shao H.Z."/>
            <person name="Wang X."/>
            <person name="Wang C.C."/>
            <person name="Yang T.C."/>
            <person name="Huo Q.B."/>
            <person name="Li W."/>
            <person name="Chen H.Y."/>
            <person name="Chen S.E."/>
            <person name="Zhou L.G."/>
            <person name="Ni X.B."/>
            <person name="Tian J.H."/>
            <person name="Sheng Y."/>
            <person name="Liu T."/>
            <person name="Pan Y.S."/>
            <person name="Xia L.Y."/>
            <person name="Li J."/>
            <person name="Zhao F."/>
            <person name="Cao W.C."/>
        </authorList>
    </citation>
    <scope>NUCLEOTIDE SEQUENCE [LARGE SCALE GENOMIC DNA]</scope>
    <source>
        <strain evidence="1">HaeL-2018</strain>
    </source>
</reference>
<keyword evidence="2" id="KW-1185">Reference proteome</keyword>
<gene>
    <name evidence="1" type="ORF">HPB48_002306</name>
</gene>
<dbReference type="OrthoDB" id="6513734at2759"/>
<organism evidence="1 2">
    <name type="scientific">Haemaphysalis longicornis</name>
    <name type="common">Bush tick</name>
    <dbReference type="NCBI Taxonomy" id="44386"/>
    <lineage>
        <taxon>Eukaryota</taxon>
        <taxon>Metazoa</taxon>
        <taxon>Ecdysozoa</taxon>
        <taxon>Arthropoda</taxon>
        <taxon>Chelicerata</taxon>
        <taxon>Arachnida</taxon>
        <taxon>Acari</taxon>
        <taxon>Parasitiformes</taxon>
        <taxon>Ixodida</taxon>
        <taxon>Ixodoidea</taxon>
        <taxon>Ixodidae</taxon>
        <taxon>Haemaphysalinae</taxon>
        <taxon>Haemaphysalis</taxon>
    </lineage>
</organism>
<accession>A0A9J6GJW7</accession>
<evidence type="ECO:0000313" key="1">
    <source>
        <dbReference type="EMBL" id="KAH9375837.1"/>
    </source>
</evidence>
<dbReference type="Proteomes" id="UP000821853">
    <property type="component" value="Chromosome 5"/>
</dbReference>
<name>A0A9J6GJW7_HAELO</name>
<proteinExistence type="predicted"/>
<dbReference type="AlphaFoldDB" id="A0A9J6GJW7"/>
<evidence type="ECO:0000313" key="2">
    <source>
        <dbReference type="Proteomes" id="UP000821853"/>
    </source>
</evidence>
<protein>
    <submittedName>
        <fullName evidence="1">Uncharacterized protein</fullName>
    </submittedName>
</protein>
<dbReference type="VEuPathDB" id="VectorBase:HLOH_055680"/>
<sequence length="195" mass="22074">MHVTLKEVRAGNVAQPGGRPQQQWVRRVEHSFADIVIVISSTGTVEHDKGCVALPPLAQQSPKTGDVEYPSLGHQSKRCKCKVRCLHCSRRHASWVCNPYWGKAGRDLQEETAPKEVATTNVHASAKRETNDEVALQTFRSWAVREKKCVYIRGVLDEGSQKTFIREDVSKTFNLWVLGRKDYHLSTFGNDSWKD</sequence>